<evidence type="ECO:0000313" key="3">
    <source>
        <dbReference type="EMBL" id="QHC54758.1"/>
    </source>
</evidence>
<dbReference type="Proteomes" id="UP000465031">
    <property type="component" value="Chromosome"/>
</dbReference>
<feature type="compositionally biased region" description="Basic residues" evidence="1">
    <location>
        <begin position="14"/>
        <end position="63"/>
    </location>
</feature>
<dbReference type="CDD" id="cd04301">
    <property type="entry name" value="NAT_SF"/>
    <property type="match status" value="1"/>
</dbReference>
<dbReference type="GO" id="GO:0016747">
    <property type="term" value="F:acyltransferase activity, transferring groups other than amino-acyl groups"/>
    <property type="evidence" value="ECO:0007669"/>
    <property type="project" value="InterPro"/>
</dbReference>
<feature type="domain" description="N-acetyltransferase" evidence="2">
    <location>
        <begin position="77"/>
        <end position="220"/>
    </location>
</feature>
<dbReference type="KEGG" id="rte:GSU10_03230"/>
<dbReference type="Gene3D" id="3.40.630.30">
    <property type="match status" value="1"/>
</dbReference>
<evidence type="ECO:0000313" key="4">
    <source>
        <dbReference type="Proteomes" id="UP000465031"/>
    </source>
</evidence>
<dbReference type="AlphaFoldDB" id="A0AAE6RJC4"/>
<dbReference type="Pfam" id="PF13508">
    <property type="entry name" value="Acetyltransf_7"/>
    <property type="match status" value="1"/>
</dbReference>
<dbReference type="PROSITE" id="PS51186">
    <property type="entry name" value="GNAT"/>
    <property type="match status" value="1"/>
</dbReference>
<evidence type="ECO:0000259" key="2">
    <source>
        <dbReference type="PROSITE" id="PS51186"/>
    </source>
</evidence>
<feature type="region of interest" description="Disordered" evidence="1">
    <location>
        <begin position="1"/>
        <end position="80"/>
    </location>
</feature>
<gene>
    <name evidence="3" type="ORF">GSU10_03230</name>
</gene>
<name>A0AAE6RJC4_9MICO</name>
<proteinExistence type="predicted"/>
<dbReference type="SUPFAM" id="SSF55729">
    <property type="entry name" value="Acyl-CoA N-acyltransferases (Nat)"/>
    <property type="match status" value="1"/>
</dbReference>
<reference evidence="4" key="1">
    <citation type="submission" date="2019-12" db="EMBL/GenBank/DDBJ databases">
        <title>Complete and draft genome sequences of new strains and members of some known species of the genus Rathayibacter isolated from plants.</title>
        <authorList>
            <person name="Tarlachkov S.V."/>
            <person name="Starodumova I.P."/>
            <person name="Dorofeeva L.V."/>
            <person name="Prisyazhnaya N.V."/>
            <person name="Leyn S."/>
            <person name="Zlamal J."/>
            <person name="Elan M."/>
            <person name="Osterman A.L."/>
            <person name="Nadler S."/>
            <person name="Subbotin S.A."/>
            <person name="Evtushenko L.I."/>
        </authorList>
    </citation>
    <scope>NUCLEOTIDE SEQUENCE [LARGE SCALE GENOMIC DNA]</scope>
    <source>
        <strain evidence="4">VKM Ac-2761</strain>
    </source>
</reference>
<dbReference type="InterPro" id="IPR016181">
    <property type="entry name" value="Acyl_CoA_acyltransferase"/>
</dbReference>
<sequence>MSRTSSVSSAAAARTRRAGQPRLRRSSRGPRRRRPGPGRRARRPGARAAGRRSRPARRPRRPRSGAPGSPVGAEPTWTLRPATQADATAIAELRAVVMRPSLEALGRYDEHRVRNRFLEGYRPERTQVIEVDGVFAGSIAVRLEGDAVWIEHFYLASHTQGRGIGGAVLRRVMREEARQGLPFRLDVLKGSAARRLYERHGFRFERALEWDDILSAAPRES</sequence>
<feature type="compositionally biased region" description="Low complexity" evidence="1">
    <location>
        <begin position="1"/>
        <end position="13"/>
    </location>
</feature>
<evidence type="ECO:0000256" key="1">
    <source>
        <dbReference type="SAM" id="MobiDB-lite"/>
    </source>
</evidence>
<protein>
    <submittedName>
        <fullName evidence="3">GNAT family N-acetyltransferase</fullName>
    </submittedName>
</protein>
<dbReference type="EMBL" id="CP047186">
    <property type="protein sequence ID" value="QHC54758.1"/>
    <property type="molecule type" value="Genomic_DNA"/>
</dbReference>
<organism evidence="3 4">
    <name type="scientific">Rathayibacter tanaceti</name>
    <dbReference type="NCBI Taxonomy" id="1671680"/>
    <lineage>
        <taxon>Bacteria</taxon>
        <taxon>Bacillati</taxon>
        <taxon>Actinomycetota</taxon>
        <taxon>Actinomycetes</taxon>
        <taxon>Micrococcales</taxon>
        <taxon>Microbacteriaceae</taxon>
        <taxon>Rathayibacter</taxon>
    </lineage>
</organism>
<dbReference type="InterPro" id="IPR000182">
    <property type="entry name" value="GNAT_dom"/>
</dbReference>
<accession>A0AAE6RJC4</accession>